<feature type="region of interest" description="Disordered" evidence="1">
    <location>
        <begin position="13"/>
        <end position="40"/>
    </location>
</feature>
<keyword evidence="3" id="KW-1185">Reference proteome</keyword>
<dbReference type="Proteomes" id="UP000700732">
    <property type="component" value="Unassembled WGS sequence"/>
</dbReference>
<accession>A0ABR6WA48</accession>
<gene>
    <name evidence="2" type="ORF">FH603_3579</name>
</gene>
<comment type="caution">
    <text evidence="2">The sequence shown here is derived from an EMBL/GenBank/DDBJ whole genome shotgun (WGS) entry which is preliminary data.</text>
</comment>
<dbReference type="EMBL" id="VFIA01000022">
    <property type="protein sequence ID" value="MBC3793063.1"/>
    <property type="molecule type" value="Genomic_DNA"/>
</dbReference>
<evidence type="ECO:0000313" key="3">
    <source>
        <dbReference type="Proteomes" id="UP000700732"/>
    </source>
</evidence>
<evidence type="ECO:0000256" key="1">
    <source>
        <dbReference type="SAM" id="MobiDB-lite"/>
    </source>
</evidence>
<protein>
    <submittedName>
        <fullName evidence="2">Uncharacterized protein</fullName>
    </submittedName>
</protein>
<dbReference type="RefSeq" id="WP_262891292.1">
    <property type="nucleotide sequence ID" value="NZ_VFIA01000022.1"/>
</dbReference>
<proteinExistence type="predicted"/>
<reference evidence="2 3" key="1">
    <citation type="submission" date="2019-06" db="EMBL/GenBank/DDBJ databases">
        <title>Spirosoma utsteinense sp. nov. isolated from Antarctic ice-free soils.</title>
        <authorList>
            <person name="Tahon G."/>
        </authorList>
    </citation>
    <scope>NUCLEOTIDE SEQUENCE [LARGE SCALE GENOMIC DNA]</scope>
    <source>
        <strain evidence="2 3">LMG 31447</strain>
    </source>
</reference>
<evidence type="ECO:0000313" key="2">
    <source>
        <dbReference type="EMBL" id="MBC3793063.1"/>
    </source>
</evidence>
<organism evidence="2 3">
    <name type="scientific">Spirosoma utsteinense</name>
    <dbReference type="NCBI Taxonomy" id="2585773"/>
    <lineage>
        <taxon>Bacteria</taxon>
        <taxon>Pseudomonadati</taxon>
        <taxon>Bacteroidota</taxon>
        <taxon>Cytophagia</taxon>
        <taxon>Cytophagales</taxon>
        <taxon>Cytophagaceae</taxon>
        <taxon>Spirosoma</taxon>
    </lineage>
</organism>
<feature type="compositionally biased region" description="Basic and acidic residues" evidence="1">
    <location>
        <begin position="25"/>
        <end position="40"/>
    </location>
</feature>
<sequence length="40" mass="4723">MFLDQRKAEWLMSSAGTVPLQDSRFPNRPDKQHESNGEYR</sequence>
<name>A0ABR6WA48_9BACT</name>